<gene>
    <name evidence="1" type="ORF">CCACVL1_04973</name>
</gene>
<comment type="caution">
    <text evidence="1">The sequence shown here is derived from an EMBL/GenBank/DDBJ whole genome shotgun (WGS) entry which is preliminary data.</text>
</comment>
<reference evidence="1 2" key="1">
    <citation type="submission" date="2013-09" db="EMBL/GenBank/DDBJ databases">
        <title>Corchorus capsularis genome sequencing.</title>
        <authorList>
            <person name="Alam M."/>
            <person name="Haque M.S."/>
            <person name="Islam M.S."/>
            <person name="Emdad E.M."/>
            <person name="Islam M.M."/>
            <person name="Ahmed B."/>
            <person name="Halim A."/>
            <person name="Hossen Q.M.M."/>
            <person name="Hossain M.Z."/>
            <person name="Ahmed R."/>
            <person name="Khan M.M."/>
            <person name="Islam R."/>
            <person name="Rashid M.M."/>
            <person name="Khan S.A."/>
            <person name="Rahman M.S."/>
            <person name="Alam M."/>
        </authorList>
    </citation>
    <scope>NUCLEOTIDE SEQUENCE [LARGE SCALE GENOMIC DNA]</scope>
    <source>
        <strain evidence="2">cv. CVL-1</strain>
        <tissue evidence="1">Whole seedling</tissue>
    </source>
</reference>
<dbReference type="EMBL" id="AWWV01007458">
    <property type="protein sequence ID" value="OMO96407.1"/>
    <property type="molecule type" value="Genomic_DNA"/>
</dbReference>
<dbReference type="AlphaFoldDB" id="A0A1R3JNV8"/>
<sequence>MAVPYKQQPLLSHVSTPFSIRYPLTLFDNGNVKWVLGRTIRVDYCKKYKKKIRRNKRSGRPEGVLAIVSTAIEE</sequence>
<evidence type="ECO:0000313" key="1">
    <source>
        <dbReference type="EMBL" id="OMO96407.1"/>
    </source>
</evidence>
<organism evidence="1 2">
    <name type="scientific">Corchorus capsularis</name>
    <name type="common">Jute</name>
    <dbReference type="NCBI Taxonomy" id="210143"/>
    <lineage>
        <taxon>Eukaryota</taxon>
        <taxon>Viridiplantae</taxon>
        <taxon>Streptophyta</taxon>
        <taxon>Embryophyta</taxon>
        <taxon>Tracheophyta</taxon>
        <taxon>Spermatophyta</taxon>
        <taxon>Magnoliopsida</taxon>
        <taxon>eudicotyledons</taxon>
        <taxon>Gunneridae</taxon>
        <taxon>Pentapetalae</taxon>
        <taxon>rosids</taxon>
        <taxon>malvids</taxon>
        <taxon>Malvales</taxon>
        <taxon>Malvaceae</taxon>
        <taxon>Grewioideae</taxon>
        <taxon>Apeibeae</taxon>
        <taxon>Corchorus</taxon>
    </lineage>
</organism>
<evidence type="ECO:0000313" key="2">
    <source>
        <dbReference type="Proteomes" id="UP000188268"/>
    </source>
</evidence>
<accession>A0A1R3JNV8</accession>
<dbReference type="Gramene" id="OMO96407">
    <property type="protein sequence ID" value="OMO96407"/>
    <property type="gene ID" value="CCACVL1_04973"/>
</dbReference>
<protein>
    <submittedName>
        <fullName evidence="1">Uncharacterized protein</fullName>
    </submittedName>
</protein>
<proteinExistence type="predicted"/>
<name>A0A1R3JNV8_COCAP</name>
<dbReference type="Proteomes" id="UP000188268">
    <property type="component" value="Unassembled WGS sequence"/>
</dbReference>
<keyword evidence="2" id="KW-1185">Reference proteome</keyword>